<name>A0ABR1GBN6_AURAN</name>
<keyword evidence="1" id="KW-1015">Disulfide bond</keyword>
<dbReference type="Pfam" id="PF23106">
    <property type="entry name" value="EGF_Teneurin"/>
    <property type="match status" value="1"/>
</dbReference>
<keyword evidence="2" id="KW-0732">Signal</keyword>
<accession>A0ABR1GBN6</accession>
<evidence type="ECO:0000259" key="3">
    <source>
        <dbReference type="PROSITE" id="PS50026"/>
    </source>
</evidence>
<comment type="caution">
    <text evidence="4">The sequence shown here is derived from an EMBL/GenBank/DDBJ whole genome shotgun (WGS) entry which is preliminary data.</text>
</comment>
<evidence type="ECO:0000313" key="4">
    <source>
        <dbReference type="EMBL" id="KAK7253308.1"/>
    </source>
</evidence>
<evidence type="ECO:0000256" key="2">
    <source>
        <dbReference type="SAM" id="SignalP"/>
    </source>
</evidence>
<feature type="domain" description="EGF-like" evidence="3">
    <location>
        <begin position="236"/>
        <end position="270"/>
    </location>
</feature>
<feature type="disulfide bond" evidence="1">
    <location>
        <begin position="411"/>
        <end position="420"/>
    </location>
</feature>
<feature type="chain" id="PRO_5045633288" description="EGF-like domain-containing protein" evidence="2">
    <location>
        <begin position="18"/>
        <end position="431"/>
    </location>
</feature>
<proteinExistence type="predicted"/>
<dbReference type="PROSITE" id="PS50026">
    <property type="entry name" value="EGF_3"/>
    <property type="match status" value="2"/>
</dbReference>
<gene>
    <name evidence="4" type="ORF">SO694_00001330</name>
</gene>
<keyword evidence="5" id="KW-1185">Reference proteome</keyword>
<dbReference type="Proteomes" id="UP001363151">
    <property type="component" value="Unassembled WGS sequence"/>
</dbReference>
<sequence>MGRAWAALLLLLPVTRCADFSDTHLYVTPSNTQEAVEIQLDFRITRRLNGSDVVYVQLPKFTIGGGGKTPGENVPRGELILSPSVYFEGQWDEGAFDSTADPFRNTTLSLYVREEVRIPPNTVVNLRLYKSNDIRVYCGFDDVEDTDDDEFFIWTNSSASKDGRFSIEKSDRVGNGCSAMSDCAGKGSCDFCKERCMCYTGHGSGDSYRQVSSIDCSLLECPVGPAWGAIPKSAIDGGHDELVMCSNAGECLMEQGECECFDGFTGEACQRRVCANFGAECGDHGQCLTMHQLAMRDDAFPLTGNASATYGAGVSGANKTWDFETMQGCLCDSDWAVGLGDGETQVAEYFGADCSRRRCPSGRDPSSKADGTDCSNVTTPEGYGVGSKHNKCHYECSGRGNCDYGRGTCSCFAGYAGAACDRLIGNAAVVG</sequence>
<dbReference type="PROSITE" id="PS00022">
    <property type="entry name" value="EGF_1"/>
    <property type="match status" value="2"/>
</dbReference>
<protein>
    <recommendedName>
        <fullName evidence="3">EGF-like domain-containing protein</fullName>
    </recommendedName>
</protein>
<evidence type="ECO:0000256" key="1">
    <source>
        <dbReference type="PROSITE-ProRule" id="PRU00076"/>
    </source>
</evidence>
<evidence type="ECO:0000313" key="5">
    <source>
        <dbReference type="Proteomes" id="UP001363151"/>
    </source>
</evidence>
<keyword evidence="1" id="KW-0245">EGF-like domain</keyword>
<feature type="domain" description="EGF-like" evidence="3">
    <location>
        <begin position="388"/>
        <end position="421"/>
    </location>
</feature>
<dbReference type="Gene3D" id="2.10.25.10">
    <property type="entry name" value="Laminin"/>
    <property type="match status" value="1"/>
</dbReference>
<organism evidence="4 5">
    <name type="scientific">Aureococcus anophagefferens</name>
    <name type="common">Harmful bloom alga</name>
    <dbReference type="NCBI Taxonomy" id="44056"/>
    <lineage>
        <taxon>Eukaryota</taxon>
        <taxon>Sar</taxon>
        <taxon>Stramenopiles</taxon>
        <taxon>Ochrophyta</taxon>
        <taxon>Pelagophyceae</taxon>
        <taxon>Pelagomonadales</taxon>
        <taxon>Pelagomonadaceae</taxon>
        <taxon>Aureococcus</taxon>
    </lineage>
</organism>
<dbReference type="PROSITE" id="PS01186">
    <property type="entry name" value="EGF_2"/>
    <property type="match status" value="2"/>
</dbReference>
<dbReference type="InterPro" id="IPR000742">
    <property type="entry name" value="EGF"/>
</dbReference>
<comment type="caution">
    <text evidence="1">Lacks conserved residue(s) required for the propagation of feature annotation.</text>
</comment>
<feature type="disulfide bond" evidence="1">
    <location>
        <begin position="392"/>
        <end position="402"/>
    </location>
</feature>
<dbReference type="EMBL" id="JBBJCI010000035">
    <property type="protein sequence ID" value="KAK7253308.1"/>
    <property type="molecule type" value="Genomic_DNA"/>
</dbReference>
<reference evidence="4 5" key="1">
    <citation type="submission" date="2024-03" db="EMBL/GenBank/DDBJ databases">
        <title>Aureococcus anophagefferens CCMP1851 and Kratosvirus quantuckense: Draft genome of a second virus-susceptible host strain in the model system.</title>
        <authorList>
            <person name="Chase E."/>
            <person name="Truchon A.R."/>
            <person name="Schepens W."/>
            <person name="Wilhelm S.W."/>
        </authorList>
    </citation>
    <scope>NUCLEOTIDE SEQUENCE [LARGE SCALE GENOMIC DNA]</scope>
    <source>
        <strain evidence="4 5">CCMP1851</strain>
    </source>
</reference>
<feature type="signal peptide" evidence="2">
    <location>
        <begin position="1"/>
        <end position="17"/>
    </location>
</feature>
<feature type="disulfide bond" evidence="1">
    <location>
        <begin position="260"/>
        <end position="269"/>
    </location>
</feature>